<keyword evidence="2" id="KW-1185">Reference proteome</keyword>
<name>A0A1M6AZQ0_9FLAO</name>
<proteinExistence type="predicted"/>
<dbReference type="Proteomes" id="UP000184231">
    <property type="component" value="Unassembled WGS sequence"/>
</dbReference>
<protein>
    <recommendedName>
        <fullName evidence="3">DUF1059 domain-containing protein</fullName>
    </recommendedName>
</protein>
<dbReference type="AlphaFoldDB" id="A0A1M6AZQ0"/>
<reference evidence="1 2" key="1">
    <citation type="submission" date="2016-11" db="EMBL/GenBank/DDBJ databases">
        <authorList>
            <person name="Jaros S."/>
            <person name="Januszkiewicz K."/>
            <person name="Wedrychowicz H."/>
        </authorList>
    </citation>
    <scope>NUCLEOTIDE SEQUENCE [LARGE SCALE GENOMIC DNA]</scope>
    <source>
        <strain evidence="1 2">CGMCC 1.8863</strain>
    </source>
</reference>
<evidence type="ECO:0000313" key="2">
    <source>
        <dbReference type="Proteomes" id="UP000184231"/>
    </source>
</evidence>
<organism evidence="1 2">
    <name type="scientific">Arenibacter nanhaiticus</name>
    <dbReference type="NCBI Taxonomy" id="558155"/>
    <lineage>
        <taxon>Bacteria</taxon>
        <taxon>Pseudomonadati</taxon>
        <taxon>Bacteroidota</taxon>
        <taxon>Flavobacteriia</taxon>
        <taxon>Flavobacteriales</taxon>
        <taxon>Flavobacteriaceae</taxon>
        <taxon>Arenibacter</taxon>
    </lineage>
</organism>
<dbReference type="EMBL" id="FQYX01000002">
    <property type="protein sequence ID" value="SHI41984.1"/>
    <property type="molecule type" value="Genomic_DNA"/>
</dbReference>
<evidence type="ECO:0000313" key="1">
    <source>
        <dbReference type="EMBL" id="SHI41984.1"/>
    </source>
</evidence>
<accession>A0A1M6AZQ0</accession>
<gene>
    <name evidence="1" type="ORF">SAMN04487911_10217</name>
</gene>
<sequence length="76" mass="8841">MTCKELGGCCDKKLHADTFEEIAELSKQHGIEMFRLGDKKHLEAMKKMRKLMTTDEKMKTRLQLKKKAFDALPEVE</sequence>
<dbReference type="RefSeq" id="WP_245795496.1">
    <property type="nucleotide sequence ID" value="NZ_FQYX01000002.1"/>
</dbReference>
<evidence type="ECO:0008006" key="3">
    <source>
        <dbReference type="Google" id="ProtNLM"/>
    </source>
</evidence>